<dbReference type="PROSITE" id="PS51257">
    <property type="entry name" value="PROKAR_LIPOPROTEIN"/>
    <property type="match status" value="1"/>
</dbReference>
<organism evidence="1 2">
    <name type="scientific">Dryococelus australis</name>
    <dbReference type="NCBI Taxonomy" id="614101"/>
    <lineage>
        <taxon>Eukaryota</taxon>
        <taxon>Metazoa</taxon>
        <taxon>Ecdysozoa</taxon>
        <taxon>Arthropoda</taxon>
        <taxon>Hexapoda</taxon>
        <taxon>Insecta</taxon>
        <taxon>Pterygota</taxon>
        <taxon>Neoptera</taxon>
        <taxon>Polyneoptera</taxon>
        <taxon>Phasmatodea</taxon>
        <taxon>Verophasmatodea</taxon>
        <taxon>Anareolatae</taxon>
        <taxon>Phasmatidae</taxon>
        <taxon>Eurycanthinae</taxon>
        <taxon>Dryococelus</taxon>
    </lineage>
</organism>
<name>A0ABQ9HA10_9NEOP</name>
<reference evidence="1 2" key="1">
    <citation type="submission" date="2023-02" db="EMBL/GenBank/DDBJ databases">
        <title>LHISI_Scaffold_Assembly.</title>
        <authorList>
            <person name="Stuart O.P."/>
            <person name="Cleave R."/>
            <person name="Magrath M.J.L."/>
            <person name="Mikheyev A.S."/>
        </authorList>
    </citation>
    <scope>NUCLEOTIDE SEQUENCE [LARGE SCALE GENOMIC DNA]</scope>
    <source>
        <strain evidence="1">Daus_M_001</strain>
        <tissue evidence="1">Leg muscle</tissue>
    </source>
</reference>
<evidence type="ECO:0000313" key="1">
    <source>
        <dbReference type="EMBL" id="KAJ8881124.1"/>
    </source>
</evidence>
<feature type="non-terminal residue" evidence="1">
    <location>
        <position position="132"/>
    </location>
</feature>
<keyword evidence="2" id="KW-1185">Reference proteome</keyword>
<accession>A0ABQ9HA10</accession>
<proteinExistence type="predicted"/>
<gene>
    <name evidence="1" type="ORF">PR048_017597</name>
</gene>
<evidence type="ECO:0000313" key="2">
    <source>
        <dbReference type="Proteomes" id="UP001159363"/>
    </source>
</evidence>
<dbReference type="EMBL" id="JARBHB010000006">
    <property type="protein sequence ID" value="KAJ8881124.1"/>
    <property type="molecule type" value="Genomic_DNA"/>
</dbReference>
<sequence length="132" mass="13562">MRVQQALGCCGTWRGSAGSAGCSGSGSAGCRSKAQIPLGGRAADCFPASSAASAEGGAFSIEQLESFTPMAVAAISSMQMAELSDLQRSALMKTKAMEPRSLDFMMEQESTGSAATLCLKTMFLMLTATIVT</sequence>
<comment type="caution">
    <text evidence="1">The sequence shown here is derived from an EMBL/GenBank/DDBJ whole genome shotgun (WGS) entry which is preliminary data.</text>
</comment>
<protein>
    <submittedName>
        <fullName evidence="1">Uncharacterized protein</fullName>
    </submittedName>
</protein>
<dbReference type="Proteomes" id="UP001159363">
    <property type="component" value="Chromosome 5"/>
</dbReference>